<dbReference type="InterPro" id="IPR018490">
    <property type="entry name" value="cNMP-bd_dom_sf"/>
</dbReference>
<dbReference type="Gene3D" id="2.60.120.10">
    <property type="entry name" value="Jelly Rolls"/>
    <property type="match status" value="1"/>
</dbReference>
<dbReference type="SUPFAM" id="SSF46785">
    <property type="entry name" value="Winged helix' DNA-binding domain"/>
    <property type="match status" value="1"/>
</dbReference>
<dbReference type="InterPro" id="IPR050397">
    <property type="entry name" value="Env_Response_Regulators"/>
</dbReference>
<dbReference type="Proteomes" id="UP000769766">
    <property type="component" value="Unassembled WGS sequence"/>
</dbReference>
<evidence type="ECO:0000259" key="5">
    <source>
        <dbReference type="PROSITE" id="PS51063"/>
    </source>
</evidence>
<dbReference type="GO" id="GO:0003677">
    <property type="term" value="F:DNA binding"/>
    <property type="evidence" value="ECO:0007669"/>
    <property type="project" value="UniProtKB-KW"/>
</dbReference>
<evidence type="ECO:0000313" key="7">
    <source>
        <dbReference type="Proteomes" id="UP000769766"/>
    </source>
</evidence>
<protein>
    <submittedName>
        <fullName evidence="6">Crp/Fnr family transcriptional regulator</fullName>
    </submittedName>
</protein>
<feature type="domain" description="HTH crp-type" evidence="5">
    <location>
        <begin position="148"/>
        <end position="225"/>
    </location>
</feature>
<dbReference type="GO" id="GO:0005829">
    <property type="term" value="C:cytosol"/>
    <property type="evidence" value="ECO:0007669"/>
    <property type="project" value="TreeGrafter"/>
</dbReference>
<dbReference type="Pfam" id="PF13545">
    <property type="entry name" value="HTH_Crp_2"/>
    <property type="match status" value="1"/>
</dbReference>
<feature type="domain" description="Cyclic nucleotide-binding" evidence="4">
    <location>
        <begin position="14"/>
        <end position="123"/>
    </location>
</feature>
<keyword evidence="2" id="KW-0238">DNA-binding</keyword>
<gene>
    <name evidence="6" type="ORF">HYY20_05670</name>
</gene>
<accession>A0A932CNX0</accession>
<dbReference type="EMBL" id="JACPRF010000174">
    <property type="protein sequence ID" value="MBI2876351.1"/>
    <property type="molecule type" value="Genomic_DNA"/>
</dbReference>
<evidence type="ECO:0000313" key="6">
    <source>
        <dbReference type="EMBL" id="MBI2876351.1"/>
    </source>
</evidence>
<dbReference type="PROSITE" id="PS51063">
    <property type="entry name" value="HTH_CRP_2"/>
    <property type="match status" value="1"/>
</dbReference>
<dbReference type="SMART" id="SM00100">
    <property type="entry name" value="cNMP"/>
    <property type="match status" value="1"/>
</dbReference>
<dbReference type="GO" id="GO:0003700">
    <property type="term" value="F:DNA-binding transcription factor activity"/>
    <property type="evidence" value="ECO:0007669"/>
    <property type="project" value="TreeGrafter"/>
</dbReference>
<evidence type="ECO:0000259" key="4">
    <source>
        <dbReference type="PROSITE" id="PS50042"/>
    </source>
</evidence>
<dbReference type="CDD" id="cd00038">
    <property type="entry name" value="CAP_ED"/>
    <property type="match status" value="1"/>
</dbReference>
<dbReference type="AlphaFoldDB" id="A0A932CNX0"/>
<organism evidence="6 7">
    <name type="scientific">Tectimicrobiota bacterium</name>
    <dbReference type="NCBI Taxonomy" id="2528274"/>
    <lineage>
        <taxon>Bacteria</taxon>
        <taxon>Pseudomonadati</taxon>
        <taxon>Nitrospinota/Tectimicrobiota group</taxon>
        <taxon>Candidatus Tectimicrobiota</taxon>
    </lineage>
</organism>
<dbReference type="Pfam" id="PF00027">
    <property type="entry name" value="cNMP_binding"/>
    <property type="match status" value="1"/>
</dbReference>
<keyword evidence="1" id="KW-0805">Transcription regulation</keyword>
<evidence type="ECO:0000256" key="3">
    <source>
        <dbReference type="ARBA" id="ARBA00023163"/>
    </source>
</evidence>
<name>A0A932CNX0_UNCTE</name>
<dbReference type="SUPFAM" id="SSF51206">
    <property type="entry name" value="cAMP-binding domain-like"/>
    <property type="match status" value="1"/>
</dbReference>
<dbReference type="InterPro" id="IPR036388">
    <property type="entry name" value="WH-like_DNA-bd_sf"/>
</dbReference>
<dbReference type="Gene3D" id="1.10.10.10">
    <property type="entry name" value="Winged helix-like DNA-binding domain superfamily/Winged helix DNA-binding domain"/>
    <property type="match status" value="1"/>
</dbReference>
<dbReference type="InterPro" id="IPR036390">
    <property type="entry name" value="WH_DNA-bd_sf"/>
</dbReference>
<dbReference type="PANTHER" id="PTHR24567:SF74">
    <property type="entry name" value="HTH-TYPE TRANSCRIPTIONAL REGULATOR ARCR"/>
    <property type="match status" value="1"/>
</dbReference>
<dbReference type="InterPro" id="IPR000595">
    <property type="entry name" value="cNMP-bd_dom"/>
</dbReference>
<evidence type="ECO:0000256" key="2">
    <source>
        <dbReference type="ARBA" id="ARBA00023125"/>
    </source>
</evidence>
<evidence type="ECO:0000256" key="1">
    <source>
        <dbReference type="ARBA" id="ARBA00023015"/>
    </source>
</evidence>
<dbReference type="InterPro" id="IPR012318">
    <property type="entry name" value="HTH_CRP"/>
</dbReference>
<dbReference type="SMART" id="SM00419">
    <property type="entry name" value="HTH_CRP"/>
    <property type="match status" value="1"/>
</dbReference>
<keyword evidence="3" id="KW-0804">Transcription</keyword>
<comment type="caution">
    <text evidence="6">The sequence shown here is derived from an EMBL/GenBank/DDBJ whole genome shotgun (WGS) entry which is preliminary data.</text>
</comment>
<dbReference type="PANTHER" id="PTHR24567">
    <property type="entry name" value="CRP FAMILY TRANSCRIPTIONAL REGULATORY PROTEIN"/>
    <property type="match status" value="1"/>
</dbReference>
<dbReference type="InterPro" id="IPR014710">
    <property type="entry name" value="RmlC-like_jellyroll"/>
</dbReference>
<reference evidence="6" key="1">
    <citation type="submission" date="2020-07" db="EMBL/GenBank/DDBJ databases">
        <title>Huge and variable diversity of episymbiotic CPR bacteria and DPANN archaea in groundwater ecosystems.</title>
        <authorList>
            <person name="He C.Y."/>
            <person name="Keren R."/>
            <person name="Whittaker M."/>
            <person name="Farag I.F."/>
            <person name="Doudna J."/>
            <person name="Cate J.H.D."/>
            <person name="Banfield J.F."/>
        </authorList>
    </citation>
    <scope>NUCLEOTIDE SEQUENCE</scope>
    <source>
        <strain evidence="6">NC_groundwater_672_Ag_B-0.1um_62_36</strain>
    </source>
</reference>
<proteinExistence type="predicted"/>
<dbReference type="PROSITE" id="PS50042">
    <property type="entry name" value="CNMP_BINDING_3"/>
    <property type="match status" value="1"/>
</dbReference>
<sequence>MEDEIFKALKACPLYQGLQEEQLKKIREVAHVKEFTRDALIFSEGEECRGFYLVVSGLVKIYKLSPEGREHILHQVRSGHSFAEAAMFAQQRYPASARAVARSRLLFFPKSLFLGLLRGNPELCFNIMGSMATYLRLLVSSIESLTLKSASARVSGYLLSLVPPEKRFPPTGSSIPLEVELPSKKHLIAKSLGISAETFSRVLKELQEKDLLVVRQSKILIRDIPQLQAQASSALG</sequence>